<dbReference type="EMBL" id="MLJW01000238">
    <property type="protein sequence ID" value="OIQ92186.1"/>
    <property type="molecule type" value="Genomic_DNA"/>
</dbReference>
<dbReference type="Pfam" id="PF13473">
    <property type="entry name" value="Cupredoxin_1"/>
    <property type="match status" value="1"/>
</dbReference>
<accession>A0A1J5RA21</accession>
<dbReference type="SUPFAM" id="SSF49503">
    <property type="entry name" value="Cupredoxins"/>
    <property type="match status" value="1"/>
</dbReference>
<dbReference type="Gene3D" id="2.60.40.420">
    <property type="entry name" value="Cupredoxins - blue copper proteins"/>
    <property type="match status" value="1"/>
</dbReference>
<gene>
    <name evidence="2" type="ORF">GALL_258630</name>
</gene>
<sequence>MNRYLLYSVALPAFFLFSVAVHAENYVLTLRNKQFSPKSLTIPANQRIKIIVKNQDATPAEFESSDLNREKVVGANSEVIIFIGPLDVGSYGYFDDFHRDTTTGAIVAK</sequence>
<dbReference type="InterPro" id="IPR008972">
    <property type="entry name" value="Cupredoxin"/>
</dbReference>
<feature type="domain" description="EfeO-type cupredoxin-like" evidence="1">
    <location>
        <begin position="20"/>
        <end position="108"/>
    </location>
</feature>
<evidence type="ECO:0000313" key="2">
    <source>
        <dbReference type="EMBL" id="OIQ92186.1"/>
    </source>
</evidence>
<name>A0A1J5RA21_9ZZZZ</name>
<protein>
    <recommendedName>
        <fullName evidence="1">EfeO-type cupredoxin-like domain-containing protein</fullName>
    </recommendedName>
</protein>
<evidence type="ECO:0000259" key="1">
    <source>
        <dbReference type="Pfam" id="PF13473"/>
    </source>
</evidence>
<dbReference type="InterPro" id="IPR028096">
    <property type="entry name" value="EfeO_Cupredoxin"/>
</dbReference>
<reference evidence="2" key="1">
    <citation type="submission" date="2016-10" db="EMBL/GenBank/DDBJ databases">
        <title>Sequence of Gallionella enrichment culture.</title>
        <authorList>
            <person name="Poehlein A."/>
            <person name="Muehling M."/>
            <person name="Daniel R."/>
        </authorList>
    </citation>
    <scope>NUCLEOTIDE SEQUENCE</scope>
</reference>
<organism evidence="2">
    <name type="scientific">mine drainage metagenome</name>
    <dbReference type="NCBI Taxonomy" id="410659"/>
    <lineage>
        <taxon>unclassified sequences</taxon>
        <taxon>metagenomes</taxon>
        <taxon>ecological metagenomes</taxon>
    </lineage>
</organism>
<comment type="caution">
    <text evidence="2">The sequence shown here is derived from an EMBL/GenBank/DDBJ whole genome shotgun (WGS) entry which is preliminary data.</text>
</comment>
<proteinExistence type="predicted"/>
<dbReference type="AlphaFoldDB" id="A0A1J5RA21"/>